<organism evidence="1 2">
    <name type="scientific">Fibrella aestuarina BUZ 2</name>
    <dbReference type="NCBI Taxonomy" id="1166018"/>
    <lineage>
        <taxon>Bacteria</taxon>
        <taxon>Pseudomonadati</taxon>
        <taxon>Bacteroidota</taxon>
        <taxon>Cytophagia</taxon>
        <taxon>Cytophagales</taxon>
        <taxon>Spirosomataceae</taxon>
        <taxon>Fibrella</taxon>
    </lineage>
</organism>
<dbReference type="AlphaFoldDB" id="I0K8V4"/>
<dbReference type="HOGENOM" id="CLU_015017_0_0_10"/>
<dbReference type="STRING" id="1166018.FAES_2548"/>
<proteinExistence type="predicted"/>
<protein>
    <recommendedName>
        <fullName evidence="3">Gliding motility-associated C-terminal domain-containing protein</fullName>
    </recommendedName>
</protein>
<dbReference type="eggNOG" id="COG1361">
    <property type="taxonomic scope" value="Bacteria"/>
</dbReference>
<sequence>MRSIYMGWLLALLVGVGILCPTTLQATHVRAGEITTRRLPSSGSGSALTYEITLTAYYDVQNGQTAAAAADQVLFCLGDGTQQNVPRLRPIRFLNNATTINIYRFVYTYAGGGVYTISARVINRNDNTRNINNGNSLNVNFFVSTTIFANASLGLNSNPVLLNAPVDSAKIGQRYCHNPAAFDPDGDSLSYRIATPQRAQGEDDVSPAACRSLPVPAYQLPNVIGAPGRTEAGGSPATFTVDPRTGDVCWDAPVEAGQYNYAFVIQEWRQGVLIGEITRDVQVIVLDGPNKRPLIDPIADICAEAGSLITQAIRATDPDGNRILLQGYGGPFNRTPEGTQYAPALLPPAYATLTPAASQPSPATGTFSWQTNCSQLRQDPYQITIKATDQPPRGTAFSLNSYETFGVRLIAPRPQNLTARPLAGVGTSGRAIQLNWSGYSCLPPTPPADQQPSQMIVYRQEGCDTRNPPSCTTGILSGYTRIGSVPLTATTFTDTTNLRRGVSYTYRIVAQFALPTGGESVVSAGVCLSLPLLAPVLTQVTVDSTGPATGAGRGVITVRWSRPIGLNPADGGGPFQYRLLRAEGATSTAFTQLTAVNTGLLPSVVDTVYVDRGVNTAGAVYRYRLEFYTTVNGQLLRQETTEIANSVRLSATGGIRLIELSWAAAVPWSNDNQTHLVYRSRTGPAGPFNLIAQVAVQGPATYRYVDSGADLVASDGNTSGALSLDSSYCYRVQTVGQYADPTIRARTGRLLNYSQIQCASPGDTTRPCAPALTVDQLNCASLAPDAFCNQTSFANTLSWSYPTQVGGQACDARIASYNLYYARYEGDSLRLLANIPAPTTTFVHQNLTTVAGCYEVRAVNNRGLESGPSNRVCKDICPLFALPNLFTPNGDGKNDVFTPLRCPRFVERVEVVIYNRWGVKVYESAGPVLGWNGQTTSGKDLPGGLYYYEVRVVYAGLQRNAAPQLQKGYVQLIRDAIGMR</sequence>
<dbReference type="InterPro" id="IPR026341">
    <property type="entry name" value="T9SS_type_B"/>
</dbReference>
<dbReference type="RefSeq" id="WP_015331656.1">
    <property type="nucleotide sequence ID" value="NC_020054.1"/>
</dbReference>
<keyword evidence="2" id="KW-1185">Reference proteome</keyword>
<dbReference type="NCBIfam" id="TIGR04131">
    <property type="entry name" value="Bac_Flav_CTERM"/>
    <property type="match status" value="1"/>
</dbReference>
<dbReference type="SUPFAM" id="SSF49265">
    <property type="entry name" value="Fibronectin type III"/>
    <property type="match status" value="1"/>
</dbReference>
<dbReference type="KEGG" id="fae:FAES_2548"/>
<dbReference type="EMBL" id="HE796683">
    <property type="protein sequence ID" value="CCH00557.1"/>
    <property type="molecule type" value="Genomic_DNA"/>
</dbReference>
<evidence type="ECO:0008006" key="3">
    <source>
        <dbReference type="Google" id="ProtNLM"/>
    </source>
</evidence>
<accession>I0K8V4</accession>
<gene>
    <name evidence="1" type="ORF">FAES_2548</name>
</gene>
<dbReference type="Pfam" id="PF13585">
    <property type="entry name" value="CHU_C"/>
    <property type="match status" value="1"/>
</dbReference>
<evidence type="ECO:0000313" key="1">
    <source>
        <dbReference type="EMBL" id="CCH00557.1"/>
    </source>
</evidence>
<dbReference type="Proteomes" id="UP000011058">
    <property type="component" value="Chromosome"/>
</dbReference>
<dbReference type="OrthoDB" id="1123245at2"/>
<dbReference type="Gene3D" id="2.60.40.10">
    <property type="entry name" value="Immunoglobulins"/>
    <property type="match status" value="2"/>
</dbReference>
<evidence type="ECO:0000313" key="2">
    <source>
        <dbReference type="Proteomes" id="UP000011058"/>
    </source>
</evidence>
<dbReference type="InterPro" id="IPR036116">
    <property type="entry name" value="FN3_sf"/>
</dbReference>
<dbReference type="InterPro" id="IPR013783">
    <property type="entry name" value="Ig-like_fold"/>
</dbReference>
<reference evidence="1 2" key="1">
    <citation type="journal article" date="2012" name="J. Bacteriol.">
        <title>Genome Sequence of Fibrella aestuarina BUZ 2T, a Filamentous Marine Bacterium.</title>
        <authorList>
            <person name="Filippini M."/>
            <person name="Qi W."/>
            <person name="Blom J."/>
            <person name="Goesmann A."/>
            <person name="Smits T.H."/>
            <person name="Bagheri H.C."/>
        </authorList>
    </citation>
    <scope>NUCLEOTIDE SEQUENCE [LARGE SCALE GENOMIC DNA]</scope>
    <source>
        <strain evidence="2">BUZ 2T</strain>
    </source>
</reference>
<name>I0K8V4_9BACT</name>
<dbReference type="PATRIC" id="fig|1166018.3.peg.4313"/>